<dbReference type="RefSeq" id="WP_114069857.1">
    <property type="nucleotide sequence ID" value="NZ_CP030850.1"/>
</dbReference>
<dbReference type="KEGG" id="run:DR864_26845"/>
<protein>
    <submittedName>
        <fullName evidence="1">Uncharacterized protein</fullName>
    </submittedName>
</protein>
<reference evidence="1 2" key="1">
    <citation type="submission" date="2018-07" db="EMBL/GenBank/DDBJ databases">
        <title>Genome sequencing of Runella.</title>
        <authorList>
            <person name="Baek M.-G."/>
            <person name="Yi H."/>
        </authorList>
    </citation>
    <scope>NUCLEOTIDE SEQUENCE [LARGE SCALE GENOMIC DNA]</scope>
    <source>
        <strain evidence="1 2">HYN0085</strain>
    </source>
</reference>
<name>A0A344TR24_9BACT</name>
<proteinExistence type="predicted"/>
<dbReference type="Proteomes" id="UP000251993">
    <property type="component" value="Chromosome"/>
</dbReference>
<keyword evidence="2" id="KW-1185">Reference proteome</keyword>
<evidence type="ECO:0000313" key="1">
    <source>
        <dbReference type="EMBL" id="AXE21095.1"/>
    </source>
</evidence>
<evidence type="ECO:0000313" key="2">
    <source>
        <dbReference type="Proteomes" id="UP000251993"/>
    </source>
</evidence>
<accession>A0A344TR24</accession>
<dbReference type="EMBL" id="CP030850">
    <property type="protein sequence ID" value="AXE21095.1"/>
    <property type="molecule type" value="Genomic_DNA"/>
</dbReference>
<organism evidence="1 2">
    <name type="scientific">Runella rosea</name>
    <dbReference type="NCBI Taxonomy" id="2259595"/>
    <lineage>
        <taxon>Bacteria</taxon>
        <taxon>Pseudomonadati</taxon>
        <taxon>Bacteroidota</taxon>
        <taxon>Cytophagia</taxon>
        <taxon>Cytophagales</taxon>
        <taxon>Spirosomataceae</taxon>
        <taxon>Runella</taxon>
    </lineage>
</organism>
<gene>
    <name evidence="1" type="ORF">DR864_26845</name>
</gene>
<sequence length="215" mass="25164">MQFFDENEPFDYDEPVEEPVAQDDWQSLTTLLDNADDFRPFDLTDSWDTPPERSSAVIRIIFRRQVPSSAFQHFSEDPPTIYRRTNTGTPTTPYLYTDESRNGLVFLPEPDARAMNMVTWQPTSATTHVHPESQAIEWLKRQRQVNPLFADNIQRVQMLIQDQPCKSCLNGLKSSMGQALPANANVRIRWIKPRNRFASFQERRYQPKVNRWSTR</sequence>
<dbReference type="OrthoDB" id="9819555at2"/>
<dbReference type="AlphaFoldDB" id="A0A344TR24"/>